<feature type="binding site" evidence="2">
    <location>
        <position position="250"/>
    </location>
    <ligand>
        <name>N(2)-succinyl-L-ornithine</name>
        <dbReference type="ChEBI" id="CHEBI:58514"/>
    </ligand>
</feature>
<dbReference type="Pfam" id="PF02729">
    <property type="entry name" value="OTCace_N"/>
    <property type="match status" value="1"/>
</dbReference>
<keyword evidence="2" id="KW-0028">Amino-acid biosynthesis</keyword>
<accession>A0ABT4UML4</accession>
<dbReference type="PANTHER" id="PTHR45753:SF3">
    <property type="entry name" value="ORNITHINE TRANSCARBAMYLASE, MITOCHONDRIAL"/>
    <property type="match status" value="1"/>
</dbReference>
<comment type="function">
    <text evidence="2">Catalyzes the transfer of the carbamoyl group from carbamoyl phosphate to the delta-amino group of N(2)-succinyl-L-ornithine to produce N(2)-succinyl-L-citrulline. Is essential for arginine biosynthesis.</text>
</comment>
<comment type="similarity">
    <text evidence="2">Belongs to the aspartate/ornithine carbamoyltransferase superfamily. SOTCase family.</text>
</comment>
<dbReference type="EMBL" id="JAQGEF010000022">
    <property type="protein sequence ID" value="MDA3616089.1"/>
    <property type="molecule type" value="Genomic_DNA"/>
</dbReference>
<comment type="pathway">
    <text evidence="2">Amino-acid biosynthesis; L-arginine biosynthesis.</text>
</comment>
<feature type="binding site" description="in other chain" evidence="2">
    <location>
        <begin position="154"/>
        <end position="157"/>
    </location>
    <ligand>
        <name>carbamoyl phosphate</name>
        <dbReference type="ChEBI" id="CHEBI:58228"/>
        <note>ligand shared between two neighboring subunits</note>
    </ligand>
</feature>
<evidence type="ECO:0000256" key="2">
    <source>
        <dbReference type="HAMAP-Rule" id="MF_02235"/>
    </source>
</evidence>
<keyword evidence="2" id="KW-0055">Arginine biosynthesis</keyword>
<dbReference type="Pfam" id="PF00185">
    <property type="entry name" value="OTCace"/>
    <property type="match status" value="1"/>
</dbReference>
<feature type="binding site" description="in other chain" evidence="2">
    <location>
        <position position="117"/>
    </location>
    <ligand>
        <name>carbamoyl phosphate</name>
        <dbReference type="ChEBI" id="CHEBI:58228"/>
        <note>ligand shared between two neighboring subunits</note>
    </ligand>
</feature>
<dbReference type="PANTHER" id="PTHR45753">
    <property type="entry name" value="ORNITHINE CARBAMOYLTRANSFERASE, MITOCHONDRIAL"/>
    <property type="match status" value="1"/>
</dbReference>
<keyword evidence="1 2" id="KW-0808">Transferase</keyword>
<reference evidence="5 6" key="1">
    <citation type="submission" date="2022-12" db="EMBL/GenBank/DDBJ databases">
        <title>Chitinophagaceae gen. sp. nov., a new member of the family Chitinophagaceae, isolated from soil in a chemical factory.</title>
        <authorList>
            <person name="Ke Z."/>
        </authorList>
    </citation>
    <scope>NUCLEOTIDE SEQUENCE [LARGE SCALE GENOMIC DNA]</scope>
    <source>
        <strain evidence="5 6">LY-5</strain>
    </source>
</reference>
<dbReference type="InterPro" id="IPR043696">
    <property type="entry name" value="ArgF'-like"/>
</dbReference>
<dbReference type="Proteomes" id="UP001210231">
    <property type="component" value="Unassembled WGS sequence"/>
</dbReference>
<feature type="binding site" evidence="2">
    <location>
        <position position="189"/>
    </location>
    <ligand>
        <name>N(2)-succinyl-L-ornithine</name>
        <dbReference type="ChEBI" id="CHEBI:58514"/>
    </ligand>
</feature>
<dbReference type="InterPro" id="IPR036901">
    <property type="entry name" value="Asp/Orn_carbamoylTrfase_sf"/>
</dbReference>
<feature type="binding site" evidence="2">
    <location>
        <position position="82"/>
    </location>
    <ligand>
        <name>carbamoyl phosphate</name>
        <dbReference type="ChEBI" id="CHEBI:58228"/>
        <note>ligand shared between two neighboring subunits</note>
    </ligand>
</feature>
<feature type="binding site" description="in other chain" evidence="2">
    <location>
        <begin position="286"/>
        <end position="287"/>
    </location>
    <ligand>
        <name>carbamoyl phosphate</name>
        <dbReference type="ChEBI" id="CHEBI:58228"/>
        <note>ligand shared between two neighboring subunits</note>
    </ligand>
</feature>
<proteinExistence type="inferred from homology"/>
<evidence type="ECO:0000313" key="5">
    <source>
        <dbReference type="EMBL" id="MDA3616089.1"/>
    </source>
</evidence>
<feature type="domain" description="Aspartate/ornithine carbamoyltransferase carbamoyl-P binding" evidence="4">
    <location>
        <begin position="3"/>
        <end position="167"/>
    </location>
</feature>
<evidence type="ECO:0000259" key="4">
    <source>
        <dbReference type="Pfam" id="PF02729"/>
    </source>
</evidence>
<dbReference type="RefSeq" id="WP_407032419.1">
    <property type="nucleotide sequence ID" value="NZ_JAQGEF010000022.1"/>
</dbReference>
<dbReference type="PRINTS" id="PR00100">
    <property type="entry name" value="AOTCASE"/>
</dbReference>
<dbReference type="InterPro" id="IPR006131">
    <property type="entry name" value="Asp_carbamoyltransf_Asp/Orn-bd"/>
</dbReference>
<evidence type="ECO:0000313" key="6">
    <source>
        <dbReference type="Proteomes" id="UP001210231"/>
    </source>
</evidence>
<dbReference type="InterPro" id="IPR006130">
    <property type="entry name" value="Asp/Orn_carbamoylTrfase"/>
</dbReference>
<gene>
    <name evidence="2" type="primary">argF'</name>
    <name evidence="5" type="ORF">O3P16_14835</name>
</gene>
<feature type="domain" description="Aspartate/ornithine carbamoyltransferase Asp/Orn-binding" evidence="3">
    <location>
        <begin position="197"/>
        <end position="323"/>
    </location>
</feature>
<protein>
    <recommendedName>
        <fullName evidence="2">N-succinylornithine carbamoyltransferase</fullName>
        <ecNumber evidence="2">2.1.3.11</ecNumber>
    </recommendedName>
    <alternativeName>
        <fullName evidence="2">N-succinyl-L-ornithine transcarbamylase</fullName>
        <shortName evidence="2">SOTCase</shortName>
    </alternativeName>
</protein>
<comment type="subunit">
    <text evidence="2">Homotrimer.</text>
</comment>
<feature type="binding site" description="in other chain" evidence="2">
    <location>
        <position position="314"/>
    </location>
    <ligand>
        <name>carbamoyl phosphate</name>
        <dbReference type="ChEBI" id="CHEBI:58228"/>
        <note>ligand shared between two neighboring subunits</note>
    </ligand>
</feature>
<dbReference type="EC" id="2.1.3.11" evidence="2"/>
<dbReference type="HAMAP" id="MF_02235">
    <property type="entry name" value="SOTCase"/>
    <property type="match status" value="1"/>
</dbReference>
<keyword evidence="6" id="KW-1185">Reference proteome</keyword>
<feature type="binding site" evidence="2">
    <location>
        <position position="290"/>
    </location>
    <ligand>
        <name>N(2)-succinyl-L-ornithine</name>
        <dbReference type="ChEBI" id="CHEBI:58514"/>
    </ligand>
</feature>
<dbReference type="PRINTS" id="PR00101">
    <property type="entry name" value="ATCASE"/>
</dbReference>
<feature type="binding site" evidence="2">
    <location>
        <position position="149"/>
    </location>
    <ligand>
        <name>N(2)-succinyl-L-ornithine</name>
        <dbReference type="ChEBI" id="CHEBI:58514"/>
    </ligand>
</feature>
<sequence>MKNFISVNDVTGPSGNGNTINEMVKEALAYKADPFLDKALGEGKRIGLLFLNPSMRTRLSTQVAAQNLGMEPIVFNIDKEGWKLEFDEEAIMSGDTVEHVKDAAPIMGKYFDILAIRTFPSLKNKEEDYSELYINQFIKYAGIPVVSLESATLHPLQSFTDVITIQESLNKNPLPAGKKPKIVLTWAPHVKPLPQCVANSFAQWINAWGEADFVITHPEDYELDPKFTAGATITHNQDEALKDADFVYVKNWSAYEDYGKIYCNDPVWMLTHEKLKQTNNAKVMHCLPVRRNVELSDEILDSANSLVTEEAGNRVWAAQTVLSNILRSI</sequence>
<feature type="binding site" description="in other chain" evidence="2">
    <location>
        <begin position="54"/>
        <end position="57"/>
    </location>
    <ligand>
        <name>carbamoyl phosphate</name>
        <dbReference type="ChEBI" id="CHEBI:58228"/>
        <note>ligand shared between two neighboring subunits</note>
    </ligand>
</feature>
<dbReference type="SUPFAM" id="SSF53671">
    <property type="entry name" value="Aspartate/ornithine carbamoyltransferase"/>
    <property type="match status" value="1"/>
</dbReference>
<comment type="catalytic activity">
    <reaction evidence="2">
        <text>N(2)-succinyl-L-ornithine + carbamoyl phosphate = N(2)-succinyl-L-citrulline + phosphate + H(+)</text>
        <dbReference type="Rhea" id="RHEA:25884"/>
        <dbReference type="ChEBI" id="CHEBI:15378"/>
        <dbReference type="ChEBI" id="CHEBI:43474"/>
        <dbReference type="ChEBI" id="CHEBI:58228"/>
        <dbReference type="ChEBI" id="CHEBI:58514"/>
        <dbReference type="ChEBI" id="CHEBI:58862"/>
        <dbReference type="EC" id="2.1.3.11"/>
    </reaction>
</comment>
<name>A0ABT4UML4_9BACT</name>
<organism evidence="5 6">
    <name type="scientific">Polluticaenibacter yanchengensis</name>
    <dbReference type="NCBI Taxonomy" id="3014562"/>
    <lineage>
        <taxon>Bacteria</taxon>
        <taxon>Pseudomonadati</taxon>
        <taxon>Bacteroidota</taxon>
        <taxon>Chitinophagia</taxon>
        <taxon>Chitinophagales</taxon>
        <taxon>Chitinophagaceae</taxon>
        <taxon>Polluticaenibacter</taxon>
    </lineage>
</organism>
<comment type="caution">
    <text evidence="5">The sequence shown here is derived from an EMBL/GenBank/DDBJ whole genome shotgun (WGS) entry which is preliminary data.</text>
</comment>
<evidence type="ECO:0000256" key="1">
    <source>
        <dbReference type="ARBA" id="ARBA00022679"/>
    </source>
</evidence>
<evidence type="ECO:0000259" key="3">
    <source>
        <dbReference type="Pfam" id="PF00185"/>
    </source>
</evidence>
<dbReference type="InterPro" id="IPR006132">
    <property type="entry name" value="Asp/Orn_carbamoyltranf_P-bd"/>
</dbReference>
<dbReference type="Gene3D" id="3.40.50.1370">
    <property type="entry name" value="Aspartate/ornithine carbamoyltransferase"/>
    <property type="match status" value="2"/>
</dbReference>